<keyword evidence="4" id="KW-1185">Reference proteome</keyword>
<reference evidence="3 4" key="1">
    <citation type="journal article" date="2012" name="Proc. Natl. Acad. Sci. U.S.A.">
        <title>Comparative genomics of Ceriporiopsis subvermispora and Phanerochaete chrysosporium provide insight into selective ligninolysis.</title>
        <authorList>
            <person name="Fernandez-Fueyo E."/>
            <person name="Ruiz-Duenas F.J."/>
            <person name="Ferreira P."/>
            <person name="Floudas D."/>
            <person name="Hibbett D.S."/>
            <person name="Canessa P."/>
            <person name="Larrondo L.F."/>
            <person name="James T.Y."/>
            <person name="Seelenfreund D."/>
            <person name="Lobos S."/>
            <person name="Polanco R."/>
            <person name="Tello M."/>
            <person name="Honda Y."/>
            <person name="Watanabe T."/>
            <person name="Watanabe T."/>
            <person name="Ryu J.S."/>
            <person name="Kubicek C.P."/>
            <person name="Schmoll M."/>
            <person name="Gaskell J."/>
            <person name="Hammel K.E."/>
            <person name="St John F.J."/>
            <person name="Vanden Wymelenberg A."/>
            <person name="Sabat G."/>
            <person name="Splinter BonDurant S."/>
            <person name="Syed K."/>
            <person name="Yadav J.S."/>
            <person name="Doddapaneni H."/>
            <person name="Subramanian V."/>
            <person name="Lavin J.L."/>
            <person name="Oguiza J.A."/>
            <person name="Perez G."/>
            <person name="Pisabarro A.G."/>
            <person name="Ramirez L."/>
            <person name="Santoyo F."/>
            <person name="Master E."/>
            <person name="Coutinho P.M."/>
            <person name="Henrissat B."/>
            <person name="Lombard V."/>
            <person name="Magnuson J.K."/>
            <person name="Kuees U."/>
            <person name="Hori C."/>
            <person name="Igarashi K."/>
            <person name="Samejima M."/>
            <person name="Held B.W."/>
            <person name="Barry K.W."/>
            <person name="LaButti K.M."/>
            <person name="Lapidus A."/>
            <person name="Lindquist E.A."/>
            <person name="Lucas S.M."/>
            <person name="Riley R."/>
            <person name="Salamov A.A."/>
            <person name="Hoffmeister D."/>
            <person name="Schwenk D."/>
            <person name="Hadar Y."/>
            <person name="Yarden O."/>
            <person name="de Vries R.P."/>
            <person name="Wiebenga A."/>
            <person name="Stenlid J."/>
            <person name="Eastwood D."/>
            <person name="Grigoriev I.V."/>
            <person name="Berka R.M."/>
            <person name="Blanchette R.A."/>
            <person name="Kersten P."/>
            <person name="Martinez A.T."/>
            <person name="Vicuna R."/>
            <person name="Cullen D."/>
        </authorList>
    </citation>
    <scope>NUCLEOTIDE SEQUENCE [LARGE SCALE GENOMIC DNA]</scope>
    <source>
        <strain evidence="3 4">B</strain>
    </source>
</reference>
<accession>M2Q5I0</accession>
<organism evidence="3 4">
    <name type="scientific">Ceriporiopsis subvermispora (strain B)</name>
    <name type="common">White-rot fungus</name>
    <name type="synonym">Gelatoporia subvermispora</name>
    <dbReference type="NCBI Taxonomy" id="914234"/>
    <lineage>
        <taxon>Eukaryota</taxon>
        <taxon>Fungi</taxon>
        <taxon>Dikarya</taxon>
        <taxon>Basidiomycota</taxon>
        <taxon>Agaricomycotina</taxon>
        <taxon>Agaricomycetes</taxon>
        <taxon>Polyporales</taxon>
        <taxon>Gelatoporiaceae</taxon>
        <taxon>Gelatoporia</taxon>
    </lineage>
</organism>
<feature type="compositionally biased region" description="Polar residues" evidence="1">
    <location>
        <begin position="258"/>
        <end position="268"/>
    </location>
</feature>
<name>M2Q5I0_CERS8</name>
<dbReference type="EMBL" id="KB445813">
    <property type="protein sequence ID" value="EMD32068.1"/>
    <property type="molecule type" value="Genomic_DNA"/>
</dbReference>
<keyword evidence="2" id="KW-0472">Membrane</keyword>
<evidence type="ECO:0000256" key="2">
    <source>
        <dbReference type="SAM" id="Phobius"/>
    </source>
</evidence>
<dbReference type="OrthoDB" id="2804471at2759"/>
<dbReference type="HOGENOM" id="CLU_1106988_0_0_1"/>
<gene>
    <name evidence="3" type="ORF">CERSUDRAFT_108991</name>
</gene>
<dbReference type="AlphaFoldDB" id="M2Q5I0"/>
<feature type="region of interest" description="Disordered" evidence="1">
    <location>
        <begin position="246"/>
        <end position="268"/>
    </location>
</feature>
<feature type="transmembrane region" description="Helical" evidence="2">
    <location>
        <begin position="138"/>
        <end position="156"/>
    </location>
</feature>
<dbReference type="Proteomes" id="UP000016930">
    <property type="component" value="Unassembled WGS sequence"/>
</dbReference>
<feature type="transmembrane region" description="Helical" evidence="2">
    <location>
        <begin position="29"/>
        <end position="55"/>
    </location>
</feature>
<keyword evidence="2" id="KW-1133">Transmembrane helix</keyword>
<sequence length="301" mass="33230">MEATLYALWAAFSAMRVYAIGNNSWMLAVLAGLFGMVPFATSVNILCFISSCWIIQYQSFPTQVSGIEALPGVGSWCLEFSDMSQTEQMKYVNSVLTIAARVCGITSDAIVLVETWRKTYSIKRDAMRHNIRTPLATMLMRDGTLYFVFILSLNVLDTIGKAFNIFDYTPTFMIPSFSIIISRFLLNLRQLGSEPYGNGASDTSGRDSGQSQSAGLRFASFIDNMGEDLDDESGSSDLAIAWDSPQSNAVDEEPQDSAVLTQGSSYPSAEQEMADIECNVHSRIPSYNEGTTNMCIVRREQ</sequence>
<evidence type="ECO:0000256" key="1">
    <source>
        <dbReference type="SAM" id="MobiDB-lite"/>
    </source>
</evidence>
<keyword evidence="2" id="KW-0812">Transmembrane</keyword>
<evidence type="ECO:0000313" key="3">
    <source>
        <dbReference type="EMBL" id="EMD32068.1"/>
    </source>
</evidence>
<evidence type="ECO:0000313" key="4">
    <source>
        <dbReference type="Proteomes" id="UP000016930"/>
    </source>
</evidence>
<protein>
    <submittedName>
        <fullName evidence="3">Uncharacterized protein</fullName>
    </submittedName>
</protein>
<proteinExistence type="predicted"/>